<keyword evidence="1" id="KW-0812">Transmembrane</keyword>
<keyword evidence="1" id="KW-1133">Transmembrane helix</keyword>
<sequence length="98" mass="11423">MDLNARAENLTDHLMLRITMGSIFVACLVVIWWASRWMTKVLNAYLCDHDQHNRNVRVNLRPFAGRQVRMRRVLRIQEDGNQDGFTDVDLETGSSLSY</sequence>
<evidence type="ECO:0008006" key="4">
    <source>
        <dbReference type="Google" id="ProtNLM"/>
    </source>
</evidence>
<reference evidence="2 3" key="1">
    <citation type="submission" date="2024-09" db="EMBL/GenBank/DDBJ databases">
        <title>Chromosome-scale assembly of Riccia fluitans.</title>
        <authorList>
            <person name="Paukszto L."/>
            <person name="Sawicki J."/>
            <person name="Karawczyk K."/>
            <person name="Piernik-Szablinska J."/>
            <person name="Szczecinska M."/>
            <person name="Mazdziarz M."/>
        </authorList>
    </citation>
    <scope>NUCLEOTIDE SEQUENCE [LARGE SCALE GENOMIC DNA]</scope>
    <source>
        <strain evidence="2">Rf_01</strain>
        <tissue evidence="2">Aerial parts of the thallus</tissue>
    </source>
</reference>
<keyword evidence="3" id="KW-1185">Reference proteome</keyword>
<name>A0ABD1ZGE2_9MARC</name>
<feature type="transmembrane region" description="Helical" evidence="1">
    <location>
        <begin position="14"/>
        <end position="34"/>
    </location>
</feature>
<evidence type="ECO:0000313" key="3">
    <source>
        <dbReference type="Proteomes" id="UP001605036"/>
    </source>
</evidence>
<dbReference type="EMBL" id="JBHFFA010000002">
    <property type="protein sequence ID" value="KAL2645467.1"/>
    <property type="molecule type" value="Genomic_DNA"/>
</dbReference>
<dbReference type="AlphaFoldDB" id="A0ABD1ZGE2"/>
<gene>
    <name evidence="2" type="ORF">R1flu_013054</name>
</gene>
<evidence type="ECO:0000313" key="2">
    <source>
        <dbReference type="EMBL" id="KAL2645467.1"/>
    </source>
</evidence>
<organism evidence="2 3">
    <name type="scientific">Riccia fluitans</name>
    <dbReference type="NCBI Taxonomy" id="41844"/>
    <lineage>
        <taxon>Eukaryota</taxon>
        <taxon>Viridiplantae</taxon>
        <taxon>Streptophyta</taxon>
        <taxon>Embryophyta</taxon>
        <taxon>Marchantiophyta</taxon>
        <taxon>Marchantiopsida</taxon>
        <taxon>Marchantiidae</taxon>
        <taxon>Marchantiales</taxon>
        <taxon>Ricciaceae</taxon>
        <taxon>Riccia</taxon>
    </lineage>
</organism>
<proteinExistence type="predicted"/>
<accession>A0ABD1ZGE2</accession>
<dbReference type="Proteomes" id="UP001605036">
    <property type="component" value="Unassembled WGS sequence"/>
</dbReference>
<keyword evidence="1" id="KW-0472">Membrane</keyword>
<evidence type="ECO:0000256" key="1">
    <source>
        <dbReference type="SAM" id="Phobius"/>
    </source>
</evidence>
<protein>
    <recommendedName>
        <fullName evidence="4">ATP synthase F0 subunit 8</fullName>
    </recommendedName>
</protein>
<comment type="caution">
    <text evidence="2">The sequence shown here is derived from an EMBL/GenBank/DDBJ whole genome shotgun (WGS) entry which is preliminary data.</text>
</comment>